<accession>A0ABW8NLY3</accession>
<comment type="caution">
    <text evidence="4">The sequence shown here is derived from an EMBL/GenBank/DDBJ whole genome shotgun (WGS) entry which is preliminary data.</text>
</comment>
<dbReference type="Gene3D" id="3.90.470.20">
    <property type="entry name" value="4'-phosphopantetheinyl transferase domain"/>
    <property type="match status" value="2"/>
</dbReference>
<dbReference type="Proteomes" id="UP001620597">
    <property type="component" value="Unassembled WGS sequence"/>
</dbReference>
<evidence type="ECO:0000256" key="2">
    <source>
        <dbReference type="ARBA" id="ARBA00022679"/>
    </source>
</evidence>
<evidence type="ECO:0000256" key="1">
    <source>
        <dbReference type="ARBA" id="ARBA00010990"/>
    </source>
</evidence>
<comment type="similarity">
    <text evidence="1">Belongs to the P-Pant transferase superfamily. Gsp/Sfp/HetI/AcpT family.</text>
</comment>
<dbReference type="GO" id="GO:0016740">
    <property type="term" value="F:transferase activity"/>
    <property type="evidence" value="ECO:0007669"/>
    <property type="project" value="UniProtKB-KW"/>
</dbReference>
<feature type="domain" description="4'-phosphopantetheinyl transferase" evidence="3">
    <location>
        <begin position="110"/>
        <end position="203"/>
    </location>
</feature>
<proteinExistence type="inferred from homology"/>
<dbReference type="InterPro" id="IPR008278">
    <property type="entry name" value="4-PPantetheinyl_Trfase_dom"/>
</dbReference>
<dbReference type="PANTHER" id="PTHR12215">
    <property type="entry name" value="PHOSPHOPANTETHEINE TRANSFERASE"/>
    <property type="match status" value="1"/>
</dbReference>
<keyword evidence="2 4" id="KW-0808">Transferase</keyword>
<organism evidence="4 5">
    <name type="scientific">Oceanobacter antarcticus</name>
    <dbReference type="NCBI Taxonomy" id="3133425"/>
    <lineage>
        <taxon>Bacteria</taxon>
        <taxon>Pseudomonadati</taxon>
        <taxon>Pseudomonadota</taxon>
        <taxon>Gammaproteobacteria</taxon>
        <taxon>Oceanospirillales</taxon>
        <taxon>Oceanospirillaceae</taxon>
        <taxon>Oceanobacter</taxon>
    </lineage>
</organism>
<dbReference type="RefSeq" id="WP_416206959.1">
    <property type="nucleotide sequence ID" value="NZ_JBBKTX010000022.1"/>
</dbReference>
<dbReference type="InterPro" id="IPR050559">
    <property type="entry name" value="P-Pant_transferase_sf"/>
</dbReference>
<sequence length="247" mass="27705">MTANPDSAPCWLLLAESSAISPPSPHDWLTPSEQRRLQQLRAVRRQQSFLYGHYLLRLALSEYLGGTPLQWQVEQRDSGRLWLSNDGYQHIGVSLSHSGDWFACAIAVGPVGVDIEQIKPRAALADMVESYGSPALQQRWQVLPEAQRLREWYRWWCCYESGVKQQGRGIDLAEFGRMRLLLVATDGGEAAACGLEKAVSFHHSGSICWSRRFDHLMLAVTTASACRLFAPRWLSGRQKLPDPEGAS</sequence>
<dbReference type="EMBL" id="JBBKTX010000022">
    <property type="protein sequence ID" value="MFK4753988.1"/>
    <property type="molecule type" value="Genomic_DNA"/>
</dbReference>
<name>A0ABW8NLY3_9GAMM</name>
<dbReference type="PANTHER" id="PTHR12215:SF10">
    <property type="entry name" value="L-AMINOADIPATE-SEMIALDEHYDE DEHYDROGENASE-PHOSPHOPANTETHEINYL TRANSFERASE"/>
    <property type="match status" value="1"/>
</dbReference>
<dbReference type="InterPro" id="IPR037143">
    <property type="entry name" value="4-PPantetheinyl_Trfase_dom_sf"/>
</dbReference>
<gene>
    <name evidence="4" type="ORF">WG929_16365</name>
</gene>
<evidence type="ECO:0000313" key="4">
    <source>
        <dbReference type="EMBL" id="MFK4753988.1"/>
    </source>
</evidence>
<dbReference type="SUPFAM" id="SSF56214">
    <property type="entry name" value="4'-phosphopantetheinyl transferase"/>
    <property type="match status" value="2"/>
</dbReference>
<keyword evidence="5" id="KW-1185">Reference proteome</keyword>
<protein>
    <submittedName>
        <fullName evidence="4">4'-phosphopantetheinyl transferase superfamily protein</fullName>
    </submittedName>
</protein>
<dbReference type="Pfam" id="PF01648">
    <property type="entry name" value="ACPS"/>
    <property type="match status" value="1"/>
</dbReference>
<evidence type="ECO:0000259" key="3">
    <source>
        <dbReference type="Pfam" id="PF01648"/>
    </source>
</evidence>
<reference evidence="4 5" key="1">
    <citation type="submission" date="2024-03" db="EMBL/GenBank/DDBJ databases">
        <title>High-quality draft genome sequence of Oceanobacter sp. wDCs-4.</title>
        <authorList>
            <person name="Dong C."/>
        </authorList>
    </citation>
    <scope>NUCLEOTIDE SEQUENCE [LARGE SCALE GENOMIC DNA]</scope>
    <source>
        <strain evidence="5">wDCs-4</strain>
    </source>
</reference>
<evidence type="ECO:0000313" key="5">
    <source>
        <dbReference type="Proteomes" id="UP001620597"/>
    </source>
</evidence>